<dbReference type="InterPro" id="IPR036865">
    <property type="entry name" value="CRAL-TRIO_dom_sf"/>
</dbReference>
<dbReference type="EMBL" id="GFDF01010720">
    <property type="protein sequence ID" value="JAV03364.1"/>
    <property type="molecule type" value="Transcribed_RNA"/>
</dbReference>
<proteinExistence type="predicted"/>
<dbReference type="SUPFAM" id="SSF52087">
    <property type="entry name" value="CRAL/TRIO domain"/>
    <property type="match status" value="1"/>
</dbReference>
<dbReference type="GO" id="GO:0016020">
    <property type="term" value="C:membrane"/>
    <property type="evidence" value="ECO:0007669"/>
    <property type="project" value="TreeGrafter"/>
</dbReference>
<dbReference type="Gene3D" id="3.40.525.10">
    <property type="entry name" value="CRAL-TRIO lipid binding domain"/>
    <property type="match status" value="1"/>
</dbReference>
<dbReference type="CDD" id="cd00170">
    <property type="entry name" value="SEC14"/>
    <property type="match status" value="1"/>
</dbReference>
<organism evidence="2">
    <name type="scientific">Nyssomyia neivai</name>
    <dbReference type="NCBI Taxonomy" id="330878"/>
    <lineage>
        <taxon>Eukaryota</taxon>
        <taxon>Metazoa</taxon>
        <taxon>Ecdysozoa</taxon>
        <taxon>Arthropoda</taxon>
        <taxon>Hexapoda</taxon>
        <taxon>Insecta</taxon>
        <taxon>Pterygota</taxon>
        <taxon>Neoptera</taxon>
        <taxon>Endopterygota</taxon>
        <taxon>Diptera</taxon>
        <taxon>Nematocera</taxon>
        <taxon>Psychodoidea</taxon>
        <taxon>Psychodidae</taxon>
        <taxon>Nyssomyia</taxon>
    </lineage>
</organism>
<dbReference type="AlphaFoldDB" id="A0A1L8DAL7"/>
<reference evidence="2" key="1">
    <citation type="submission" date="2016-12" db="EMBL/GenBank/DDBJ databases">
        <title>An insight into the sialome and mialome of the sand fly, Nyssomyia neivai.</title>
        <authorList>
            <person name="Sebastian V."/>
            <person name="Goulart T.M."/>
            <person name="Oliveira W."/>
            <person name="Calvo E."/>
            <person name="Oliveira L.F."/>
            <person name="Pinto M.C."/>
            <person name="Rosselino A.M."/>
            <person name="Ribeiro J.M."/>
        </authorList>
    </citation>
    <scope>NUCLEOTIDE SEQUENCE</scope>
</reference>
<dbReference type="InterPro" id="IPR036273">
    <property type="entry name" value="CRAL/TRIO_N_dom_sf"/>
</dbReference>
<accession>A0A1L8DAL7</accession>
<dbReference type="PROSITE" id="PS50191">
    <property type="entry name" value="CRAL_TRIO"/>
    <property type="match status" value="1"/>
</dbReference>
<evidence type="ECO:0000259" key="1">
    <source>
        <dbReference type="PROSITE" id="PS50191"/>
    </source>
</evidence>
<sequence length="299" mass="34991">MEPSVLDLEKVYENNSQLKREDVKILQEWMHSKKFYISGFDDIEIIFFLTACNYDVEKTKERITGATFFRSRSKIFQDIDFRGEELKAAMDTVLISRLKLKDDIPGQLAIYMKILPQDPKLINTLNIVKVLLMNMYLWFRCEEPPVNHVLILDLDVLTLAHLEVLDLRTLRELSCFYNHFYFGALMKVHLINIGPWIDRLLVQLKTTMGREFGEKICVHSNVNNLLEIISLEHLPKELGGNFLSFHQLHAAMKELLEKHADELMNKYKIHSSEFLHIHSTHTEPDLFGLDGTFRQLEVD</sequence>
<dbReference type="PANTHER" id="PTHR10174:SF213">
    <property type="entry name" value="CRAL-TRIO DOMAIN-CONTAINING PROTEIN"/>
    <property type="match status" value="1"/>
</dbReference>
<name>A0A1L8DAL7_9DIPT</name>
<feature type="domain" description="CRAL-TRIO" evidence="1">
    <location>
        <begin position="82"/>
        <end position="246"/>
    </location>
</feature>
<evidence type="ECO:0000313" key="2">
    <source>
        <dbReference type="EMBL" id="JAV03364.1"/>
    </source>
</evidence>
<dbReference type="SUPFAM" id="SSF46938">
    <property type="entry name" value="CRAL/TRIO N-terminal domain"/>
    <property type="match status" value="1"/>
</dbReference>
<protein>
    <submittedName>
        <fullName evidence="2">Putative alpha-tocopherol transfer protein</fullName>
    </submittedName>
</protein>
<dbReference type="InterPro" id="IPR001251">
    <property type="entry name" value="CRAL-TRIO_dom"/>
</dbReference>
<dbReference type="GO" id="GO:1902936">
    <property type="term" value="F:phosphatidylinositol bisphosphate binding"/>
    <property type="evidence" value="ECO:0007669"/>
    <property type="project" value="TreeGrafter"/>
</dbReference>
<dbReference type="PANTHER" id="PTHR10174">
    <property type="entry name" value="ALPHA-TOCOPHEROL TRANSFER PROTEIN-RELATED"/>
    <property type="match status" value="1"/>
</dbReference>
<dbReference type="Pfam" id="PF00650">
    <property type="entry name" value="CRAL_TRIO"/>
    <property type="match status" value="1"/>
</dbReference>